<feature type="domain" description="Cdc6 C-terminal" evidence="10">
    <location>
        <begin position="498"/>
        <end position="588"/>
    </location>
</feature>
<comment type="subcellular location">
    <subcellularLocation>
        <location evidence="1">Nucleus</location>
    </subcellularLocation>
</comment>
<accession>A0A1Y2MFW8</accession>
<feature type="domain" description="ATPase AAA-type core" evidence="9">
    <location>
        <begin position="209"/>
        <end position="335"/>
    </location>
</feature>
<dbReference type="Pfam" id="PF22606">
    <property type="entry name" value="Cdc6-ORC-like_ATPase_lid"/>
    <property type="match status" value="1"/>
</dbReference>
<dbReference type="PIRSF" id="PIRSF001767">
    <property type="entry name" value="Cdc6"/>
    <property type="match status" value="1"/>
</dbReference>
<dbReference type="InterPro" id="IPR054425">
    <property type="entry name" value="Cdc6_ORC1-like_ATPase_lid"/>
</dbReference>
<dbReference type="GO" id="GO:0006270">
    <property type="term" value="P:DNA replication initiation"/>
    <property type="evidence" value="ECO:0007669"/>
    <property type="project" value="UniProtKB-UniRule"/>
</dbReference>
<evidence type="ECO:0000313" key="12">
    <source>
        <dbReference type="EMBL" id="OSS55026.1"/>
    </source>
</evidence>
<feature type="compositionally biased region" description="Low complexity" evidence="8">
    <location>
        <begin position="15"/>
        <end position="25"/>
    </location>
</feature>
<dbReference type="CDD" id="cd00009">
    <property type="entry name" value="AAA"/>
    <property type="match status" value="1"/>
</dbReference>
<keyword evidence="5" id="KW-0539">Nucleus</keyword>
<evidence type="ECO:0000313" key="13">
    <source>
        <dbReference type="Proteomes" id="UP000193240"/>
    </source>
</evidence>
<dbReference type="GO" id="GO:0033314">
    <property type="term" value="P:mitotic DNA replication checkpoint signaling"/>
    <property type="evidence" value="ECO:0007669"/>
    <property type="project" value="TreeGrafter"/>
</dbReference>
<evidence type="ECO:0000259" key="9">
    <source>
        <dbReference type="Pfam" id="PF00004"/>
    </source>
</evidence>
<evidence type="ECO:0000256" key="7">
    <source>
        <dbReference type="PIRNR" id="PIRNR001767"/>
    </source>
</evidence>
<keyword evidence="3" id="KW-0132">Cell division</keyword>
<evidence type="ECO:0000256" key="4">
    <source>
        <dbReference type="ARBA" id="ARBA00022705"/>
    </source>
</evidence>
<dbReference type="InterPro" id="IPR003959">
    <property type="entry name" value="ATPase_AAA_core"/>
</dbReference>
<dbReference type="Pfam" id="PF09079">
    <property type="entry name" value="WHD_Cdc6"/>
    <property type="match status" value="1"/>
</dbReference>
<dbReference type="EMBL" id="KZ107838">
    <property type="protein sequence ID" value="OSS55026.1"/>
    <property type="molecule type" value="Genomic_DNA"/>
</dbReference>
<feature type="region of interest" description="Disordered" evidence="8">
    <location>
        <begin position="1"/>
        <end position="89"/>
    </location>
</feature>
<dbReference type="PANTHER" id="PTHR10763:SF26">
    <property type="entry name" value="CELL DIVISION CONTROL PROTEIN 6 HOMOLOG"/>
    <property type="match status" value="1"/>
</dbReference>
<feature type="compositionally biased region" description="Acidic residues" evidence="8">
    <location>
        <begin position="61"/>
        <end position="74"/>
    </location>
</feature>
<dbReference type="FunCoup" id="A0A1Y2MFW8">
    <property type="interactions" value="1005"/>
</dbReference>
<dbReference type="GO" id="GO:0051301">
    <property type="term" value="P:cell division"/>
    <property type="evidence" value="ECO:0007669"/>
    <property type="project" value="UniProtKB-UniRule"/>
</dbReference>
<dbReference type="Proteomes" id="UP000193240">
    <property type="component" value="Unassembled WGS sequence"/>
</dbReference>
<evidence type="ECO:0000256" key="6">
    <source>
        <dbReference type="ARBA" id="ARBA00023306"/>
    </source>
</evidence>
<dbReference type="InterPro" id="IPR036390">
    <property type="entry name" value="WH_DNA-bd_sf"/>
</dbReference>
<dbReference type="GO" id="GO:0003688">
    <property type="term" value="F:DNA replication origin binding"/>
    <property type="evidence" value="ECO:0007669"/>
    <property type="project" value="TreeGrafter"/>
</dbReference>
<dbReference type="PANTHER" id="PTHR10763">
    <property type="entry name" value="CELL DIVISION CONTROL PROTEIN 6-RELATED"/>
    <property type="match status" value="1"/>
</dbReference>
<reference evidence="12 13" key="1">
    <citation type="journal article" date="2017" name="Genome Announc.">
        <title>Genome sequence of the saprophytic ascomycete Epicoccum nigrum ICMP 19927 strain isolated from New Zealand.</title>
        <authorList>
            <person name="Fokin M."/>
            <person name="Fleetwood D."/>
            <person name="Weir B.S."/>
            <person name="Villas-Boas S.G."/>
        </authorList>
    </citation>
    <scope>NUCLEOTIDE SEQUENCE [LARGE SCALE GENOMIC DNA]</scope>
    <source>
        <strain evidence="12 13">ICMP 19927</strain>
    </source>
</reference>
<gene>
    <name evidence="12" type="ORF">B5807_01694</name>
</gene>
<organism evidence="12 13">
    <name type="scientific">Epicoccum nigrum</name>
    <name type="common">Soil fungus</name>
    <name type="synonym">Epicoccum purpurascens</name>
    <dbReference type="NCBI Taxonomy" id="105696"/>
    <lineage>
        <taxon>Eukaryota</taxon>
        <taxon>Fungi</taxon>
        <taxon>Dikarya</taxon>
        <taxon>Ascomycota</taxon>
        <taxon>Pezizomycotina</taxon>
        <taxon>Dothideomycetes</taxon>
        <taxon>Pleosporomycetidae</taxon>
        <taxon>Pleosporales</taxon>
        <taxon>Pleosporineae</taxon>
        <taxon>Didymellaceae</taxon>
        <taxon>Epicoccum</taxon>
    </lineage>
</organism>
<dbReference type="OMA" id="LFEWSLH"/>
<dbReference type="FunFam" id="3.40.50.300:FF:000547">
    <property type="entry name" value="Cell division control protein"/>
    <property type="match status" value="1"/>
</dbReference>
<proteinExistence type="inferred from homology"/>
<dbReference type="InterPro" id="IPR027417">
    <property type="entry name" value="P-loop_NTPase"/>
</dbReference>
<evidence type="ECO:0000256" key="1">
    <source>
        <dbReference type="ARBA" id="ARBA00004123"/>
    </source>
</evidence>
<dbReference type="Gene3D" id="3.40.50.300">
    <property type="entry name" value="P-loop containing nucleotide triphosphate hydrolases"/>
    <property type="match status" value="1"/>
</dbReference>
<evidence type="ECO:0000259" key="10">
    <source>
        <dbReference type="Pfam" id="PF09079"/>
    </source>
</evidence>
<evidence type="ECO:0000256" key="2">
    <source>
        <dbReference type="ARBA" id="ARBA00006184"/>
    </source>
</evidence>
<dbReference type="AlphaFoldDB" id="A0A1Y2MFW8"/>
<protein>
    <recommendedName>
        <fullName evidence="7">Cell division control protein</fullName>
    </recommendedName>
</protein>
<dbReference type="InterPro" id="IPR016314">
    <property type="entry name" value="Cdc6/18"/>
</dbReference>
<dbReference type="InterPro" id="IPR050311">
    <property type="entry name" value="ORC1/CDC6"/>
</dbReference>
<dbReference type="InParanoid" id="A0A1Y2MFW8"/>
<name>A0A1Y2MFW8_EPING</name>
<dbReference type="SUPFAM" id="SSF52540">
    <property type="entry name" value="P-loop containing nucleoside triphosphate hydrolases"/>
    <property type="match status" value="1"/>
</dbReference>
<evidence type="ECO:0000259" key="11">
    <source>
        <dbReference type="Pfam" id="PF22606"/>
    </source>
</evidence>
<evidence type="ECO:0000256" key="3">
    <source>
        <dbReference type="ARBA" id="ARBA00022618"/>
    </source>
</evidence>
<dbReference type="SUPFAM" id="SSF46785">
    <property type="entry name" value="Winged helix' DNA-binding domain"/>
    <property type="match status" value="1"/>
</dbReference>
<evidence type="ECO:0000256" key="8">
    <source>
        <dbReference type="SAM" id="MobiDB-lite"/>
    </source>
</evidence>
<dbReference type="Pfam" id="PF00004">
    <property type="entry name" value="AAA"/>
    <property type="match status" value="1"/>
</dbReference>
<dbReference type="Gene3D" id="1.10.8.60">
    <property type="match status" value="1"/>
</dbReference>
<sequence>MPFTVLGKRTRSSARKAASESAPSRPTRTTRQTAFVILDETEKENPFVTPKKQDAHNLEPADVEMGEDVDQEEEPCTKRERKAHATPAKTIASRLPLSAAQENSPAKSHARAAEKFACTPSTPRHRDALSNKIAVTPSRRLIIAGRPLTPRTPHTLNTPRSTVSTVYNEARQAFARGSAPTVLFGRETERTELQNFVSSRTKTKKSGCIYVSGPPGTGKSAFVSDVCRTVAADGSVKTGYINCMSIKNAVDMYRTLLEEFMDITEITEGEEMETLRSLFMQRKASYVVTLDEVDHLLELDIDLLYNIFEWSLQKTSGLVLVGIANALDFTDRFLPRLKARGLKPHLLPFLPYTAQQISSVITSKLKALQPDGSDQLPFIHPTAIMFLSKKVAAQSGDLRKALDICRRAIDLIEADTRNQHAIKAAEITPSPTPSPSKTPLVENINLSSTAAKAPSKAKAQELLAASLAQLTVETAPRATIAHMAKITATVFSNGTTQRLQNLNLQQKAVLCSLTAMERKKRASAGDNVFNTPSKSHNTAPTIKELFEAYTSICKRENVLHPLTSTEFRDIVGSLETLSLISAVEGKAGSLVTDAGTPSKRGRKASGFPGVAVEDRRVASAVGTAELENALTGAGSSILKGILYDH</sequence>
<dbReference type="Gene3D" id="1.10.10.10">
    <property type="entry name" value="Winged helix-like DNA-binding domain superfamily/Winged helix DNA-binding domain"/>
    <property type="match status" value="1"/>
</dbReference>
<dbReference type="GO" id="GO:0005634">
    <property type="term" value="C:nucleus"/>
    <property type="evidence" value="ECO:0007669"/>
    <property type="project" value="UniProtKB-SubCell"/>
</dbReference>
<dbReference type="InterPro" id="IPR015163">
    <property type="entry name" value="Cdc6_C"/>
</dbReference>
<dbReference type="STRING" id="105696.A0A1Y2MFW8"/>
<keyword evidence="4" id="KW-0235">DNA replication</keyword>
<evidence type="ECO:0000256" key="5">
    <source>
        <dbReference type="ARBA" id="ARBA00023242"/>
    </source>
</evidence>
<comment type="similarity">
    <text evidence="2 7">Belongs to the CDC6/cdc18 family.</text>
</comment>
<dbReference type="InterPro" id="IPR036388">
    <property type="entry name" value="WH-like_DNA-bd_sf"/>
</dbReference>
<keyword evidence="13" id="KW-1185">Reference proteome</keyword>
<keyword evidence="6" id="KW-0131">Cell cycle</keyword>
<feature type="domain" description="Cdc6/ORC1-like ATPase lid" evidence="11">
    <location>
        <begin position="352"/>
        <end position="415"/>
    </location>
</feature>